<dbReference type="STRING" id="121845.A0A1S3DEH4"/>
<dbReference type="GO" id="GO:0000281">
    <property type="term" value="P:mitotic cytokinesis"/>
    <property type="evidence" value="ECO:0007669"/>
    <property type="project" value="TreeGrafter"/>
</dbReference>
<dbReference type="PaxDb" id="121845-A0A1S3DEH4"/>
<dbReference type="GO" id="GO:0032154">
    <property type="term" value="C:cleavage furrow"/>
    <property type="evidence" value="ECO:0007669"/>
    <property type="project" value="TreeGrafter"/>
</dbReference>
<protein>
    <submittedName>
        <fullName evidence="3">Rac GTPase-activating protein 1</fullName>
    </submittedName>
</protein>
<dbReference type="GO" id="GO:0005634">
    <property type="term" value="C:nucleus"/>
    <property type="evidence" value="ECO:0007669"/>
    <property type="project" value="TreeGrafter"/>
</dbReference>
<dbReference type="PROSITE" id="PS50238">
    <property type="entry name" value="RHOGAP"/>
    <property type="match status" value="1"/>
</dbReference>
<dbReference type="Pfam" id="PF00620">
    <property type="entry name" value="RhoGAP"/>
    <property type="match status" value="1"/>
</dbReference>
<dbReference type="GO" id="GO:0005096">
    <property type="term" value="F:GTPase activator activity"/>
    <property type="evidence" value="ECO:0007669"/>
    <property type="project" value="TreeGrafter"/>
</dbReference>
<dbReference type="InterPro" id="IPR008936">
    <property type="entry name" value="Rho_GTPase_activation_prot"/>
</dbReference>
<reference evidence="3" key="1">
    <citation type="submission" date="2025-08" db="UniProtKB">
        <authorList>
            <consortium name="RefSeq"/>
        </authorList>
    </citation>
    <scope>IDENTIFICATION</scope>
</reference>
<dbReference type="SMART" id="SM00324">
    <property type="entry name" value="RhoGAP"/>
    <property type="match status" value="1"/>
</dbReference>
<dbReference type="SUPFAM" id="SSF48350">
    <property type="entry name" value="GTPase activation domain, GAP"/>
    <property type="match status" value="1"/>
</dbReference>
<feature type="domain" description="Rho-GAP" evidence="1">
    <location>
        <begin position="3"/>
        <end position="190"/>
    </location>
</feature>
<dbReference type="OMA" id="TICTIDH"/>
<gene>
    <name evidence="3" type="primary">LOC103517017</name>
</gene>
<dbReference type="InterPro" id="IPR000198">
    <property type="entry name" value="RhoGAP_dom"/>
</dbReference>
<dbReference type="Gene3D" id="1.10.555.10">
    <property type="entry name" value="Rho GTPase activation protein"/>
    <property type="match status" value="1"/>
</dbReference>
<organism evidence="2 3">
    <name type="scientific">Diaphorina citri</name>
    <name type="common">Asian citrus psyllid</name>
    <dbReference type="NCBI Taxonomy" id="121845"/>
    <lineage>
        <taxon>Eukaryota</taxon>
        <taxon>Metazoa</taxon>
        <taxon>Ecdysozoa</taxon>
        <taxon>Arthropoda</taxon>
        <taxon>Hexapoda</taxon>
        <taxon>Insecta</taxon>
        <taxon>Pterygota</taxon>
        <taxon>Neoptera</taxon>
        <taxon>Paraneoptera</taxon>
        <taxon>Hemiptera</taxon>
        <taxon>Sternorrhyncha</taxon>
        <taxon>Psylloidea</taxon>
        <taxon>Psyllidae</taxon>
        <taxon>Diaphorininae</taxon>
        <taxon>Diaphorina</taxon>
    </lineage>
</organism>
<dbReference type="Proteomes" id="UP000079169">
    <property type="component" value="Unplaced"/>
</dbReference>
<proteinExistence type="predicted"/>
<dbReference type="GO" id="GO:0097149">
    <property type="term" value="C:centralspindlin complex"/>
    <property type="evidence" value="ECO:0007669"/>
    <property type="project" value="TreeGrafter"/>
</dbReference>
<keyword evidence="2" id="KW-1185">Reference proteome</keyword>
<sequence>MVCNISAYTPFLPPMIPGLVIHCINAVENSGLDQENIYKYEGHPEQIKELLKELVSDKKLKLDSLLKKAHIHSICSALKEFLLCLDENLVPSTSWPWFAEALEEENTRDIQSHLYAGIADLPQPNRDTLAYIVLHLQRVAESGDTKMTKQALAEIFGPIIIGTDNSENISQSSKAVKVFASLLDIQGDYWNQYIVLPSTVQGPVTPTMQGLRNTPTSDMALVQTINRRGNATPYRNFTRSEQKKRFFKTPIFGK</sequence>
<dbReference type="GeneID" id="103517017"/>
<evidence type="ECO:0000313" key="2">
    <source>
        <dbReference type="Proteomes" id="UP000079169"/>
    </source>
</evidence>
<dbReference type="GO" id="GO:0051233">
    <property type="term" value="C:spindle midzone"/>
    <property type="evidence" value="ECO:0007669"/>
    <property type="project" value="TreeGrafter"/>
</dbReference>
<dbReference type="GO" id="GO:0051256">
    <property type="term" value="P:mitotic spindle midzone assembly"/>
    <property type="evidence" value="ECO:0007669"/>
    <property type="project" value="TreeGrafter"/>
</dbReference>
<dbReference type="KEGG" id="dci:103517017"/>
<accession>A0A1S3DEH4</accession>
<dbReference type="AlphaFoldDB" id="A0A1S3DEH4"/>
<dbReference type="PANTHER" id="PTHR46199:SF3">
    <property type="entry name" value="RAC GTPASE-ACTIVATING PROTEIN 1"/>
    <property type="match status" value="1"/>
</dbReference>
<dbReference type="GO" id="GO:0030496">
    <property type="term" value="C:midbody"/>
    <property type="evidence" value="ECO:0007669"/>
    <property type="project" value="TreeGrafter"/>
</dbReference>
<dbReference type="PANTHER" id="PTHR46199">
    <property type="entry name" value="RAC GTPASE-ACTIVATING PROTEIN 1"/>
    <property type="match status" value="1"/>
</dbReference>
<dbReference type="GO" id="GO:0007266">
    <property type="term" value="P:Rho protein signal transduction"/>
    <property type="evidence" value="ECO:0007669"/>
    <property type="project" value="TreeGrafter"/>
</dbReference>
<evidence type="ECO:0000259" key="1">
    <source>
        <dbReference type="PROSITE" id="PS50238"/>
    </source>
</evidence>
<evidence type="ECO:0000313" key="3">
    <source>
        <dbReference type="RefSeq" id="XP_008480242.1"/>
    </source>
</evidence>
<dbReference type="RefSeq" id="XP_008480242.1">
    <property type="nucleotide sequence ID" value="XM_008482020.2"/>
</dbReference>
<name>A0A1S3DEH4_DIACI</name>